<evidence type="ECO:0000259" key="2">
    <source>
        <dbReference type="SMART" id="SM00014"/>
    </source>
</evidence>
<name>A0ABV6IWM8_9PROT</name>
<dbReference type="SMART" id="SM00014">
    <property type="entry name" value="acidPPc"/>
    <property type="match status" value="1"/>
</dbReference>
<keyword evidence="4" id="KW-1185">Reference proteome</keyword>
<evidence type="ECO:0000313" key="4">
    <source>
        <dbReference type="Proteomes" id="UP001589789"/>
    </source>
</evidence>
<keyword evidence="1" id="KW-1133">Transmembrane helix</keyword>
<protein>
    <submittedName>
        <fullName evidence="3">Phosphatase PAP2 family protein</fullName>
    </submittedName>
</protein>
<evidence type="ECO:0000256" key="1">
    <source>
        <dbReference type="SAM" id="Phobius"/>
    </source>
</evidence>
<dbReference type="Proteomes" id="UP001589789">
    <property type="component" value="Unassembled WGS sequence"/>
</dbReference>
<accession>A0ABV6IWM8</accession>
<evidence type="ECO:0000313" key="3">
    <source>
        <dbReference type="EMBL" id="MFC0388023.1"/>
    </source>
</evidence>
<keyword evidence="1" id="KW-0472">Membrane</keyword>
<dbReference type="Gene3D" id="1.20.144.10">
    <property type="entry name" value="Phosphatidic acid phosphatase type 2/haloperoxidase"/>
    <property type="match status" value="1"/>
</dbReference>
<dbReference type="Pfam" id="PF01569">
    <property type="entry name" value="PAP2"/>
    <property type="match status" value="1"/>
</dbReference>
<organism evidence="3 4">
    <name type="scientific">Muricoccus vinaceus</name>
    <dbReference type="NCBI Taxonomy" id="424704"/>
    <lineage>
        <taxon>Bacteria</taxon>
        <taxon>Pseudomonadati</taxon>
        <taxon>Pseudomonadota</taxon>
        <taxon>Alphaproteobacteria</taxon>
        <taxon>Acetobacterales</taxon>
        <taxon>Roseomonadaceae</taxon>
        <taxon>Muricoccus</taxon>
    </lineage>
</organism>
<dbReference type="RefSeq" id="WP_377054037.1">
    <property type="nucleotide sequence ID" value="NZ_JBHLVZ010000074.1"/>
</dbReference>
<dbReference type="EMBL" id="JBHLVZ010000074">
    <property type="protein sequence ID" value="MFC0388023.1"/>
    <property type="molecule type" value="Genomic_DNA"/>
</dbReference>
<dbReference type="InterPro" id="IPR000326">
    <property type="entry name" value="PAP2/HPO"/>
</dbReference>
<proteinExistence type="predicted"/>
<keyword evidence="1" id="KW-0812">Transmembrane</keyword>
<sequence length="238" mass="25700">MTNPDLAVLLALNGGVGQSWAFDFLVSLTAYNYLLKTGVLVALLWWSWQRGGRGEPVLVIVRTLAGALLAIALARSLQNLLPNRSRPLYDPAVLESGLLRSEMISPEALRDMSSFPSDHAVLAFALATAVFLSHRGLGLFAFAWALVVSCLPRVYFGMHYPTDIIGGAVVGVAIMAMATHLPLPGRMGGGILRLAQAHRGAFYGVLFLVTYQMATLFVDARNIVRAAGLLLRLLLDRA</sequence>
<dbReference type="SUPFAM" id="SSF48317">
    <property type="entry name" value="Acid phosphatase/Vanadium-dependent haloperoxidase"/>
    <property type="match status" value="1"/>
</dbReference>
<gene>
    <name evidence="3" type="ORF">ACFFIC_21115</name>
</gene>
<feature type="transmembrane region" description="Helical" evidence="1">
    <location>
        <begin position="120"/>
        <end position="148"/>
    </location>
</feature>
<reference evidence="3 4" key="1">
    <citation type="submission" date="2024-09" db="EMBL/GenBank/DDBJ databases">
        <authorList>
            <person name="Sun Q."/>
            <person name="Mori K."/>
        </authorList>
    </citation>
    <scope>NUCLEOTIDE SEQUENCE [LARGE SCALE GENOMIC DNA]</scope>
    <source>
        <strain evidence="3 4">CCM 7468</strain>
    </source>
</reference>
<feature type="domain" description="Phosphatidic acid phosphatase type 2/haloperoxidase" evidence="2">
    <location>
        <begin position="60"/>
        <end position="179"/>
    </location>
</feature>
<dbReference type="PANTHER" id="PTHR14969">
    <property type="entry name" value="SPHINGOSINE-1-PHOSPHATE PHOSPHOHYDROLASE"/>
    <property type="match status" value="1"/>
</dbReference>
<feature type="transmembrane region" description="Helical" evidence="1">
    <location>
        <begin position="57"/>
        <end position="77"/>
    </location>
</feature>
<dbReference type="PANTHER" id="PTHR14969:SF13">
    <property type="entry name" value="AT30094P"/>
    <property type="match status" value="1"/>
</dbReference>
<dbReference type="InterPro" id="IPR036938">
    <property type="entry name" value="PAP2/HPO_sf"/>
</dbReference>
<comment type="caution">
    <text evidence="3">The sequence shown here is derived from an EMBL/GenBank/DDBJ whole genome shotgun (WGS) entry which is preliminary data.</text>
</comment>
<feature type="transmembrane region" description="Helical" evidence="1">
    <location>
        <begin position="201"/>
        <end position="218"/>
    </location>
</feature>
<feature type="transmembrane region" description="Helical" evidence="1">
    <location>
        <begin position="31"/>
        <end position="48"/>
    </location>
</feature>
<feature type="transmembrane region" description="Helical" evidence="1">
    <location>
        <begin position="160"/>
        <end position="181"/>
    </location>
</feature>